<feature type="region of interest" description="Disordered" evidence="1">
    <location>
        <begin position="1"/>
        <end position="32"/>
    </location>
</feature>
<reference evidence="2 3" key="1">
    <citation type="submission" date="2014-11" db="EMBL/GenBank/DDBJ databases">
        <authorList>
            <person name="Zhu J."/>
            <person name="Qi W."/>
            <person name="Song R."/>
        </authorList>
    </citation>
    <scope>NUCLEOTIDE SEQUENCE [LARGE SCALE GENOMIC DNA]</scope>
</reference>
<evidence type="ECO:0000256" key="1">
    <source>
        <dbReference type="SAM" id="MobiDB-lite"/>
    </source>
</evidence>
<dbReference type="Proteomes" id="UP000041254">
    <property type="component" value="Unassembled WGS sequence"/>
</dbReference>
<dbReference type="AlphaFoldDB" id="A0A0G4EMP6"/>
<accession>A0A0G4EMP6</accession>
<dbReference type="VEuPathDB" id="CryptoDB:Vbra_20500"/>
<feature type="compositionally biased region" description="Basic and acidic residues" evidence="1">
    <location>
        <begin position="14"/>
        <end position="28"/>
    </location>
</feature>
<evidence type="ECO:0000313" key="3">
    <source>
        <dbReference type="Proteomes" id="UP000041254"/>
    </source>
</evidence>
<proteinExistence type="predicted"/>
<dbReference type="InParanoid" id="A0A0G4EMP6"/>
<protein>
    <submittedName>
        <fullName evidence="2">Uncharacterized protein</fullName>
    </submittedName>
</protein>
<name>A0A0G4EMP6_VITBC</name>
<sequence length="102" mass="10614">MEADLPGETYLFVSDRRSHPARPTEGDKQPSNGTLAVVKAFLEHRGGAAEGSGESSECDVTSRCGRPTYGPSGSFRGPPHSIAKRSVGRVFSAVGGTTPPSP</sequence>
<dbReference type="EMBL" id="CDMY01000262">
    <property type="protein sequence ID" value="CEL98084.1"/>
    <property type="molecule type" value="Genomic_DNA"/>
</dbReference>
<feature type="region of interest" description="Disordered" evidence="1">
    <location>
        <begin position="46"/>
        <end position="80"/>
    </location>
</feature>
<gene>
    <name evidence="2" type="ORF">Vbra_20500</name>
</gene>
<keyword evidence="3" id="KW-1185">Reference proteome</keyword>
<organism evidence="2 3">
    <name type="scientific">Vitrella brassicaformis (strain CCMP3155)</name>
    <dbReference type="NCBI Taxonomy" id="1169540"/>
    <lineage>
        <taxon>Eukaryota</taxon>
        <taxon>Sar</taxon>
        <taxon>Alveolata</taxon>
        <taxon>Colpodellida</taxon>
        <taxon>Vitrellaceae</taxon>
        <taxon>Vitrella</taxon>
    </lineage>
</organism>
<evidence type="ECO:0000313" key="2">
    <source>
        <dbReference type="EMBL" id="CEL98084.1"/>
    </source>
</evidence>